<feature type="domain" description="DUF8198" evidence="1">
    <location>
        <begin position="22"/>
        <end position="222"/>
    </location>
</feature>
<dbReference type="Proteomes" id="UP001521137">
    <property type="component" value="Unassembled WGS sequence"/>
</dbReference>
<sequence>MESLQKQIFRHMHGIQTMQEIAEKSALMDLISDLHSFQKLRFLDTQQALYRNKNTNKTVMFWANQLYSLLSFTSSKLDPIEVMQKSLRFIPYEGQQVLVSLLHLKAICFELDFDLAQRLKHSELDAPSYQQAYATTNNYALRQKQIAAINALHQDMHYLTRIRGINFLLFLFKKPAVKLGMGELLRTIKIGYDAYLQLDNPDEFSQSLIFNETQVVHRYFQTSIPETPKV</sequence>
<dbReference type="Pfam" id="PF26621">
    <property type="entry name" value="DUF8198"/>
    <property type="match status" value="1"/>
</dbReference>
<evidence type="ECO:0000313" key="2">
    <source>
        <dbReference type="EMBL" id="MCF2948577.1"/>
    </source>
</evidence>
<evidence type="ECO:0000259" key="1">
    <source>
        <dbReference type="Pfam" id="PF26621"/>
    </source>
</evidence>
<proteinExistence type="predicted"/>
<organism evidence="2 3">
    <name type="scientific">Paraglaciecola algarum</name>
    <dbReference type="NCBI Taxonomy" id="3050085"/>
    <lineage>
        <taxon>Bacteria</taxon>
        <taxon>Pseudomonadati</taxon>
        <taxon>Pseudomonadota</taxon>
        <taxon>Gammaproteobacteria</taxon>
        <taxon>Alteromonadales</taxon>
        <taxon>Alteromonadaceae</taxon>
        <taxon>Paraglaciecola</taxon>
    </lineage>
</organism>
<dbReference type="InterPro" id="IPR058063">
    <property type="entry name" value="FFLEE_fam"/>
</dbReference>
<evidence type="ECO:0000313" key="3">
    <source>
        <dbReference type="Proteomes" id="UP001521137"/>
    </source>
</evidence>
<dbReference type="EMBL" id="JAKGAS010000005">
    <property type="protein sequence ID" value="MCF2948577.1"/>
    <property type="molecule type" value="Genomic_DNA"/>
</dbReference>
<keyword evidence="3" id="KW-1185">Reference proteome</keyword>
<reference evidence="2 3" key="1">
    <citation type="submission" date="2022-01" db="EMBL/GenBank/DDBJ databases">
        <title>Paraglaciecola sp. G1-23.</title>
        <authorList>
            <person name="Jin M.S."/>
            <person name="Han D.M."/>
            <person name="Kim H.M."/>
            <person name="Jeon C.O."/>
        </authorList>
    </citation>
    <scope>NUCLEOTIDE SEQUENCE [LARGE SCALE GENOMIC DNA]</scope>
    <source>
        <strain evidence="2 3">G1-23</strain>
    </source>
</reference>
<name>A0ABS9D9A7_9ALTE</name>
<comment type="caution">
    <text evidence="2">The sequence shown here is derived from an EMBL/GenBank/DDBJ whole genome shotgun (WGS) entry which is preliminary data.</text>
</comment>
<dbReference type="InterPro" id="IPR058511">
    <property type="entry name" value="DUF8198"/>
</dbReference>
<gene>
    <name evidence="2" type="ORF">L0668_10700</name>
</gene>
<protein>
    <recommendedName>
        <fullName evidence="1">DUF8198 domain-containing protein</fullName>
    </recommendedName>
</protein>
<dbReference type="NCBIfam" id="NF047641">
    <property type="entry name" value="FFLEE_fam"/>
    <property type="match status" value="1"/>
</dbReference>
<accession>A0ABS9D9A7</accession>
<dbReference type="RefSeq" id="WP_235312469.1">
    <property type="nucleotide sequence ID" value="NZ_JAKGAS010000005.1"/>
</dbReference>